<feature type="region of interest" description="Disordered" evidence="1">
    <location>
        <begin position="27"/>
        <end position="52"/>
    </location>
</feature>
<sequence>MLAYFSKSNFQLPPTASVCSTTRTYWSGTAGRRRPGGSMTSGSKPPFGSHNDGPMQILPQLAIISPPQPQQWLIIVLPAMDAQKGWLGACLVPCHDADPPSKQKVVRAQPTENILLCSMNASTECFTFTAASRGKRCASTRCTGRPSHSLARRCRCRDASTQGSSPDSQEPSSNSP</sequence>
<dbReference type="AlphaFoldDB" id="A0A5B7H7X9"/>
<gene>
    <name evidence="2" type="ORF">E2C01_059921</name>
</gene>
<keyword evidence="3" id="KW-1185">Reference proteome</keyword>
<name>A0A5B7H7X9_PORTR</name>
<organism evidence="2 3">
    <name type="scientific">Portunus trituberculatus</name>
    <name type="common">Swimming crab</name>
    <name type="synonym">Neptunus trituberculatus</name>
    <dbReference type="NCBI Taxonomy" id="210409"/>
    <lineage>
        <taxon>Eukaryota</taxon>
        <taxon>Metazoa</taxon>
        <taxon>Ecdysozoa</taxon>
        <taxon>Arthropoda</taxon>
        <taxon>Crustacea</taxon>
        <taxon>Multicrustacea</taxon>
        <taxon>Malacostraca</taxon>
        <taxon>Eumalacostraca</taxon>
        <taxon>Eucarida</taxon>
        <taxon>Decapoda</taxon>
        <taxon>Pleocyemata</taxon>
        <taxon>Brachyura</taxon>
        <taxon>Eubrachyura</taxon>
        <taxon>Portunoidea</taxon>
        <taxon>Portunidae</taxon>
        <taxon>Portuninae</taxon>
        <taxon>Portunus</taxon>
    </lineage>
</organism>
<comment type="caution">
    <text evidence="2">The sequence shown here is derived from an EMBL/GenBank/DDBJ whole genome shotgun (WGS) entry which is preliminary data.</text>
</comment>
<reference evidence="2 3" key="1">
    <citation type="submission" date="2019-05" db="EMBL/GenBank/DDBJ databases">
        <title>Another draft genome of Portunus trituberculatus and its Hox gene families provides insights of decapod evolution.</title>
        <authorList>
            <person name="Jeong J.-H."/>
            <person name="Song I."/>
            <person name="Kim S."/>
            <person name="Choi T."/>
            <person name="Kim D."/>
            <person name="Ryu S."/>
            <person name="Kim W."/>
        </authorList>
    </citation>
    <scope>NUCLEOTIDE SEQUENCE [LARGE SCALE GENOMIC DNA]</scope>
    <source>
        <tissue evidence="2">Muscle</tissue>
    </source>
</reference>
<evidence type="ECO:0000313" key="3">
    <source>
        <dbReference type="Proteomes" id="UP000324222"/>
    </source>
</evidence>
<evidence type="ECO:0000313" key="2">
    <source>
        <dbReference type="EMBL" id="MPC65785.1"/>
    </source>
</evidence>
<evidence type="ECO:0000256" key="1">
    <source>
        <dbReference type="SAM" id="MobiDB-lite"/>
    </source>
</evidence>
<dbReference type="Proteomes" id="UP000324222">
    <property type="component" value="Unassembled WGS sequence"/>
</dbReference>
<proteinExistence type="predicted"/>
<protein>
    <submittedName>
        <fullName evidence="2">Uncharacterized protein</fullName>
    </submittedName>
</protein>
<feature type="compositionally biased region" description="Low complexity" evidence="1">
    <location>
        <begin position="164"/>
        <end position="176"/>
    </location>
</feature>
<dbReference type="EMBL" id="VSRR010023835">
    <property type="protein sequence ID" value="MPC65785.1"/>
    <property type="molecule type" value="Genomic_DNA"/>
</dbReference>
<feature type="region of interest" description="Disordered" evidence="1">
    <location>
        <begin position="157"/>
        <end position="176"/>
    </location>
</feature>
<accession>A0A5B7H7X9</accession>